<evidence type="ECO:0000256" key="3">
    <source>
        <dbReference type="ARBA" id="ARBA00022833"/>
    </source>
</evidence>
<comment type="caution">
    <text evidence="7">The sequence shown here is derived from an EMBL/GenBank/DDBJ whole genome shotgun (WGS) entry which is preliminary data.</text>
</comment>
<keyword evidence="8" id="KW-1185">Reference proteome</keyword>
<protein>
    <submittedName>
        <fullName evidence="7">G11098 protein</fullName>
    </submittedName>
</protein>
<dbReference type="SUPFAM" id="SSF144232">
    <property type="entry name" value="HIT/MYND zinc finger-like"/>
    <property type="match status" value="1"/>
</dbReference>
<evidence type="ECO:0000256" key="5">
    <source>
        <dbReference type="SAM" id="SignalP"/>
    </source>
</evidence>
<dbReference type="Proteomes" id="UP001497392">
    <property type="component" value="Unassembled WGS sequence"/>
</dbReference>
<evidence type="ECO:0000256" key="1">
    <source>
        <dbReference type="ARBA" id="ARBA00022723"/>
    </source>
</evidence>
<dbReference type="PROSITE" id="PS01360">
    <property type="entry name" value="ZF_MYND_1"/>
    <property type="match status" value="1"/>
</dbReference>
<keyword evidence="3" id="KW-0862">Zinc</keyword>
<evidence type="ECO:0000256" key="4">
    <source>
        <dbReference type="PROSITE-ProRule" id="PRU00134"/>
    </source>
</evidence>
<organism evidence="7 8">
    <name type="scientific">Coccomyxa viridis</name>
    <dbReference type="NCBI Taxonomy" id="1274662"/>
    <lineage>
        <taxon>Eukaryota</taxon>
        <taxon>Viridiplantae</taxon>
        <taxon>Chlorophyta</taxon>
        <taxon>core chlorophytes</taxon>
        <taxon>Trebouxiophyceae</taxon>
        <taxon>Trebouxiophyceae incertae sedis</taxon>
        <taxon>Coccomyxaceae</taxon>
        <taxon>Coccomyxa</taxon>
    </lineage>
</organism>
<dbReference type="EMBL" id="CAXHTA020000017">
    <property type="protein sequence ID" value="CAL5228034.1"/>
    <property type="molecule type" value="Genomic_DNA"/>
</dbReference>
<keyword evidence="2 4" id="KW-0863">Zinc-finger</keyword>
<evidence type="ECO:0000313" key="8">
    <source>
        <dbReference type="Proteomes" id="UP001497392"/>
    </source>
</evidence>
<dbReference type="Pfam" id="PF01753">
    <property type="entry name" value="zf-MYND"/>
    <property type="match status" value="1"/>
</dbReference>
<dbReference type="InterPro" id="IPR002893">
    <property type="entry name" value="Znf_MYND"/>
</dbReference>
<name>A0ABP1G7B7_9CHLO</name>
<evidence type="ECO:0000313" key="7">
    <source>
        <dbReference type="EMBL" id="CAL5228034.1"/>
    </source>
</evidence>
<proteinExistence type="predicted"/>
<evidence type="ECO:0000259" key="6">
    <source>
        <dbReference type="PROSITE" id="PS50865"/>
    </source>
</evidence>
<feature type="signal peptide" evidence="5">
    <location>
        <begin position="1"/>
        <end position="16"/>
    </location>
</feature>
<gene>
    <name evidence="7" type="primary">g11098</name>
    <name evidence="7" type="ORF">VP750_LOCUS9940</name>
</gene>
<accession>A0ABP1G7B7</accession>
<evidence type="ECO:0000256" key="2">
    <source>
        <dbReference type="ARBA" id="ARBA00022771"/>
    </source>
</evidence>
<reference evidence="7 8" key="1">
    <citation type="submission" date="2024-06" db="EMBL/GenBank/DDBJ databases">
        <authorList>
            <person name="Kraege A."/>
            <person name="Thomma B."/>
        </authorList>
    </citation>
    <scope>NUCLEOTIDE SEQUENCE [LARGE SCALE GENOMIC DNA]</scope>
</reference>
<keyword evidence="5" id="KW-0732">Signal</keyword>
<dbReference type="PROSITE" id="PS50865">
    <property type="entry name" value="ZF_MYND_2"/>
    <property type="match status" value="1"/>
</dbReference>
<sequence length="93" mass="10384">MANLRAIFDFLTSTLSACIDGAGTNYQCSYCGKGWNSLGQSSKQRPKVCRCQMARYCTRDCQFRHWAVHKPICKAARQPGGITQEQALAFMLS</sequence>
<dbReference type="Gene3D" id="6.10.140.2220">
    <property type="match status" value="1"/>
</dbReference>
<keyword evidence="1" id="KW-0479">Metal-binding</keyword>
<feature type="domain" description="MYND-type" evidence="6">
    <location>
        <begin position="28"/>
        <end position="73"/>
    </location>
</feature>
<feature type="chain" id="PRO_5045082394" evidence="5">
    <location>
        <begin position="17"/>
        <end position="93"/>
    </location>
</feature>